<dbReference type="SUPFAM" id="SSF55729">
    <property type="entry name" value="Acyl-CoA N-acyltransferases (Nat)"/>
    <property type="match status" value="2"/>
</dbReference>
<dbReference type="GO" id="GO:0016747">
    <property type="term" value="F:acyltransferase activity, transferring groups other than amino-acyl groups"/>
    <property type="evidence" value="ECO:0007669"/>
    <property type="project" value="InterPro"/>
</dbReference>
<dbReference type="Gene3D" id="3.40.630.30">
    <property type="match status" value="1"/>
</dbReference>
<name>A0A8J6NN06_9CHLR</name>
<proteinExistence type="predicted"/>
<feature type="domain" description="N-acetyltransferase" evidence="1">
    <location>
        <begin position="10"/>
        <end position="162"/>
    </location>
</feature>
<evidence type="ECO:0000259" key="1">
    <source>
        <dbReference type="PROSITE" id="PS51186"/>
    </source>
</evidence>
<reference evidence="2 3" key="1">
    <citation type="submission" date="2020-08" db="EMBL/GenBank/DDBJ databases">
        <title>Bridging the membrane lipid divide: bacteria of the FCB group superphylum have the potential to synthesize archaeal ether lipids.</title>
        <authorList>
            <person name="Villanueva L."/>
            <person name="Von Meijenfeldt F.A.B."/>
            <person name="Westbye A.B."/>
            <person name="Yadav S."/>
            <person name="Hopmans E.C."/>
            <person name="Dutilh B.E."/>
            <person name="Sinninghe Damste J.S."/>
        </authorList>
    </citation>
    <scope>NUCLEOTIDE SEQUENCE [LARGE SCALE GENOMIC DNA]</scope>
    <source>
        <strain evidence="2">NIOZ-UU36</strain>
    </source>
</reference>
<dbReference type="EMBL" id="JACNJN010000125">
    <property type="protein sequence ID" value="MBC8335851.1"/>
    <property type="molecule type" value="Genomic_DNA"/>
</dbReference>
<dbReference type="Proteomes" id="UP000614469">
    <property type="component" value="Unassembled WGS sequence"/>
</dbReference>
<dbReference type="Pfam" id="PF13508">
    <property type="entry name" value="Acetyltransf_7"/>
    <property type="match status" value="1"/>
</dbReference>
<dbReference type="InterPro" id="IPR016181">
    <property type="entry name" value="Acyl_CoA_acyltransferase"/>
</dbReference>
<evidence type="ECO:0000313" key="3">
    <source>
        <dbReference type="Proteomes" id="UP000614469"/>
    </source>
</evidence>
<sequence>MTNIKPPEGFTVRPATMDDVPACTEMFNLWAEDALGYKEVTEEEILNSFESPGFSPEKNAHLAFTESGTLVGYAEAWTHGETPIRPWLWVRVHPDYQNLGLGTYLTQWAEILASQVLDRLPDYLRVCWELGVDGRVEAAIELFENMGYEHYRSYCQMRIEMDAPPPAPRWPNDIVLKPFDPTRDLEAVYLADIDCFKDHHGYVEENFEDDFPRFRHHFIETENYDPALWFIAWDGDQIAGINICRPYSHEDETMG</sequence>
<dbReference type="CDD" id="cd04301">
    <property type="entry name" value="NAT_SF"/>
    <property type="match status" value="1"/>
</dbReference>
<gene>
    <name evidence="2" type="ORF">H8E29_11325</name>
</gene>
<dbReference type="PROSITE" id="PS51186">
    <property type="entry name" value="GNAT"/>
    <property type="match status" value="1"/>
</dbReference>
<evidence type="ECO:0000313" key="2">
    <source>
        <dbReference type="EMBL" id="MBC8335851.1"/>
    </source>
</evidence>
<comment type="caution">
    <text evidence="2">The sequence shown here is derived from an EMBL/GenBank/DDBJ whole genome shotgun (WGS) entry which is preliminary data.</text>
</comment>
<protein>
    <submittedName>
        <fullName evidence="2">GNAT family N-acetyltransferase</fullName>
    </submittedName>
</protein>
<dbReference type="AlphaFoldDB" id="A0A8J6NN06"/>
<accession>A0A8J6NN06</accession>
<organism evidence="2 3">
    <name type="scientific">Candidatus Desulfolinea nitratireducens</name>
    <dbReference type="NCBI Taxonomy" id="2841698"/>
    <lineage>
        <taxon>Bacteria</taxon>
        <taxon>Bacillati</taxon>
        <taxon>Chloroflexota</taxon>
        <taxon>Anaerolineae</taxon>
        <taxon>Anaerolineales</taxon>
        <taxon>Anaerolineales incertae sedis</taxon>
        <taxon>Candidatus Desulfolinea</taxon>
    </lineage>
</organism>
<dbReference type="InterPro" id="IPR000182">
    <property type="entry name" value="GNAT_dom"/>
</dbReference>